<protein>
    <submittedName>
        <fullName evidence="1">Uncharacterized protein</fullName>
    </submittedName>
</protein>
<dbReference type="EMBL" id="BARS01046949">
    <property type="protein sequence ID" value="GAG34721.1"/>
    <property type="molecule type" value="Genomic_DNA"/>
</dbReference>
<proteinExistence type="predicted"/>
<gene>
    <name evidence="1" type="ORF">S01H1_70587</name>
</gene>
<dbReference type="AlphaFoldDB" id="X0YD11"/>
<evidence type="ECO:0000313" key="1">
    <source>
        <dbReference type="EMBL" id="GAG34721.1"/>
    </source>
</evidence>
<comment type="caution">
    <text evidence="1">The sequence shown here is derived from an EMBL/GenBank/DDBJ whole genome shotgun (WGS) entry which is preliminary data.</text>
</comment>
<dbReference type="Gene3D" id="1.50.10.100">
    <property type="entry name" value="Chondroitin AC/alginate lyase"/>
    <property type="match status" value="1"/>
</dbReference>
<accession>X0YD11</accession>
<organism evidence="1">
    <name type="scientific">marine sediment metagenome</name>
    <dbReference type="NCBI Taxonomy" id="412755"/>
    <lineage>
        <taxon>unclassified sequences</taxon>
        <taxon>metagenomes</taxon>
        <taxon>ecological metagenomes</taxon>
    </lineage>
</organism>
<name>X0YD11_9ZZZZ</name>
<feature type="non-terminal residue" evidence="1">
    <location>
        <position position="235"/>
    </location>
</feature>
<reference evidence="1" key="1">
    <citation type="journal article" date="2014" name="Front. Microbiol.">
        <title>High frequency of phylogenetically diverse reductive dehalogenase-homologous genes in deep subseafloor sedimentary metagenomes.</title>
        <authorList>
            <person name="Kawai M."/>
            <person name="Futagami T."/>
            <person name="Toyoda A."/>
            <person name="Takaki Y."/>
            <person name="Nishi S."/>
            <person name="Hori S."/>
            <person name="Arai W."/>
            <person name="Tsubouchi T."/>
            <person name="Morono Y."/>
            <person name="Uchiyama I."/>
            <person name="Ito T."/>
            <person name="Fujiyama A."/>
            <person name="Inagaki F."/>
            <person name="Takami H."/>
        </authorList>
    </citation>
    <scope>NUCLEOTIDE SEQUENCE</scope>
    <source>
        <strain evidence="1">Expedition CK06-06</strain>
    </source>
</reference>
<dbReference type="InterPro" id="IPR008929">
    <property type="entry name" value="Chondroitin_lyas"/>
</dbReference>
<sequence>MGLEPHASPGWSTTSRRSYSLSGVALLLVLLPPAVLAGQHPRLLIKADDVPRLRHTCGIGAPAPKGSGFGRFGARSADFNALRRHFLRRVGTDVLPGEVVAAAFLHLVDSDDAADSGRLELIEAALKDPPRLTTDPLELVLALDWCWEALEPAVRRDFLRGVRHRAKPLLATDSPLEHHAFREKLFTLAAAATVDEADDPSPAWATLRQRILDAAREYFDTTFPTFIAWRGLAPT</sequence>